<dbReference type="AlphaFoldDB" id="A0A645HH43"/>
<evidence type="ECO:0000313" key="1">
    <source>
        <dbReference type="EMBL" id="MPN35434.1"/>
    </source>
</evidence>
<organism evidence="1">
    <name type="scientific">bioreactor metagenome</name>
    <dbReference type="NCBI Taxonomy" id="1076179"/>
    <lineage>
        <taxon>unclassified sequences</taxon>
        <taxon>metagenomes</taxon>
        <taxon>ecological metagenomes</taxon>
    </lineage>
</organism>
<protein>
    <submittedName>
        <fullName evidence="1">Uncharacterized protein</fullName>
    </submittedName>
</protein>
<sequence length="79" mass="9405">MEEHFIQELFDLGEIIAKLEERSVRLYERLGRESYLHRESDAALTRLELQYVQSELQKQKKRLEGVHFPGASDNKEERS</sequence>
<name>A0A645HH43_9ZZZZ</name>
<gene>
    <name evidence="1" type="ORF">SDC9_182932</name>
</gene>
<proteinExistence type="predicted"/>
<accession>A0A645HH43</accession>
<dbReference type="EMBL" id="VSSQ01089012">
    <property type="protein sequence ID" value="MPN35434.1"/>
    <property type="molecule type" value="Genomic_DNA"/>
</dbReference>
<comment type="caution">
    <text evidence="1">The sequence shown here is derived from an EMBL/GenBank/DDBJ whole genome shotgun (WGS) entry which is preliminary data.</text>
</comment>
<reference evidence="1" key="1">
    <citation type="submission" date="2019-08" db="EMBL/GenBank/DDBJ databases">
        <authorList>
            <person name="Kucharzyk K."/>
            <person name="Murdoch R.W."/>
            <person name="Higgins S."/>
            <person name="Loffler F."/>
        </authorList>
    </citation>
    <scope>NUCLEOTIDE SEQUENCE</scope>
</reference>